<dbReference type="SUPFAM" id="SSF56112">
    <property type="entry name" value="Protein kinase-like (PK-like)"/>
    <property type="match status" value="1"/>
</dbReference>
<dbReference type="Proteomes" id="UP000076079">
    <property type="component" value="Chromosome"/>
</dbReference>
<dbReference type="STRING" id="1855912.LuPra_02481"/>
<keyword evidence="2" id="KW-0808">Transferase</keyword>
<dbReference type="PATRIC" id="fig|1813736.3.peg.2612"/>
<evidence type="ECO:0000259" key="1">
    <source>
        <dbReference type="Pfam" id="PF01636"/>
    </source>
</evidence>
<dbReference type="InterPro" id="IPR011009">
    <property type="entry name" value="Kinase-like_dom_sf"/>
</dbReference>
<reference evidence="3" key="2">
    <citation type="submission" date="2016-04" db="EMBL/GenBank/DDBJ databases">
        <title>First Complete Genome Sequence of a Subdivision 6 Acidobacterium.</title>
        <authorList>
            <person name="Huang S."/>
            <person name="Vieira S."/>
            <person name="Bunk B."/>
            <person name="Riedel T."/>
            <person name="Sproeer C."/>
            <person name="Overmann J."/>
        </authorList>
    </citation>
    <scope>NUCLEOTIDE SEQUENCE [LARGE SCALE GENOMIC DNA]</scope>
    <source>
        <strain evidence="3">DSM 100886 HEG_-6_39</strain>
    </source>
</reference>
<dbReference type="KEGG" id="abac:LuPra_02481"/>
<dbReference type="Gene3D" id="3.90.1200.10">
    <property type="match status" value="1"/>
</dbReference>
<keyword evidence="3" id="KW-1185">Reference proteome</keyword>
<evidence type="ECO:0000313" key="2">
    <source>
        <dbReference type="EMBL" id="AMY09268.1"/>
    </source>
</evidence>
<evidence type="ECO:0000313" key="3">
    <source>
        <dbReference type="Proteomes" id="UP000076079"/>
    </source>
</evidence>
<dbReference type="EMBL" id="CP015136">
    <property type="protein sequence ID" value="AMY09268.1"/>
    <property type="molecule type" value="Genomic_DNA"/>
</dbReference>
<sequence length="368" mass="40858">MNNSKIHVVHELIRRGLMQKSEIIDGGLTVADSTSRHRNSLVMRKAGAGYFVKEAVPTQPMSVQTLMREAATYALVQQANGTLAPLAAMMPRCHVWDPVQRLLVLELLPGAENLAAHARRTNRFSETLAAQFGCALATYHGRAAGTLTQTTHGHIFPGMIPWALTISQQTQSSVLNLSGANAQMLSLVQRYPNFPKRLDALQASWRRDTLIHGDMKFENCVLAYTNGTDQEPEIKVVDWEIADLGDPRWDAGSMLQSWLSCWIFSMPADGVVNDPEQLVARAHYPLEAMQPAMRAFWRAYAETMGVSGTAERDLLDTCISFGAARMIQTVFESMYQMTQLTPHAIFMLQVSLNILEEPRAAVSELMAL</sequence>
<feature type="domain" description="Aminoglycoside phosphotransferase" evidence="1">
    <location>
        <begin position="42"/>
        <end position="262"/>
    </location>
</feature>
<name>A0A143PMG4_LUTPR</name>
<accession>A0A143PMG4</accession>
<protein>
    <submittedName>
        <fullName evidence="2">Phosphotransferase enzyme family protein</fullName>
    </submittedName>
</protein>
<gene>
    <name evidence="2" type="ORF">LuPra_02481</name>
</gene>
<reference evidence="2 3" key="1">
    <citation type="journal article" date="2016" name="Genome Announc.">
        <title>First Complete Genome Sequence of a Subdivision 6 Acidobacterium Strain.</title>
        <authorList>
            <person name="Huang S."/>
            <person name="Vieira S."/>
            <person name="Bunk B."/>
            <person name="Riedel T."/>
            <person name="Sproer C."/>
            <person name="Overmann J."/>
        </authorList>
    </citation>
    <scope>NUCLEOTIDE SEQUENCE [LARGE SCALE GENOMIC DNA]</scope>
    <source>
        <strain evidence="3">DSM 100886 HEG_-6_39</strain>
    </source>
</reference>
<dbReference type="RefSeq" id="WP_110171029.1">
    <property type="nucleotide sequence ID" value="NZ_CP015136.1"/>
</dbReference>
<dbReference type="OrthoDB" id="3806873at2"/>
<organism evidence="2 3">
    <name type="scientific">Luteitalea pratensis</name>
    <dbReference type="NCBI Taxonomy" id="1855912"/>
    <lineage>
        <taxon>Bacteria</taxon>
        <taxon>Pseudomonadati</taxon>
        <taxon>Acidobacteriota</taxon>
        <taxon>Vicinamibacteria</taxon>
        <taxon>Vicinamibacterales</taxon>
        <taxon>Vicinamibacteraceae</taxon>
        <taxon>Luteitalea</taxon>
    </lineage>
</organism>
<dbReference type="AlphaFoldDB" id="A0A143PMG4"/>
<dbReference type="InterPro" id="IPR002575">
    <property type="entry name" value="Aminoglycoside_PTrfase"/>
</dbReference>
<proteinExistence type="predicted"/>
<dbReference type="Pfam" id="PF01636">
    <property type="entry name" value="APH"/>
    <property type="match status" value="1"/>
</dbReference>
<dbReference type="GO" id="GO:0016740">
    <property type="term" value="F:transferase activity"/>
    <property type="evidence" value="ECO:0007669"/>
    <property type="project" value="UniProtKB-KW"/>
</dbReference>